<accession>A0A7D5V982</accession>
<dbReference type="KEGG" id="cfon:HZU75_06445"/>
<dbReference type="RefSeq" id="WP_180308327.1">
    <property type="nucleotide sequence ID" value="NZ_CP058952.1"/>
</dbReference>
<sequence length="50" mass="5742">MDFRFIYAAKANVPEYMVKGRTTYRLVTDTLGSVRQVVDSQTSQVVQELE</sequence>
<proteinExistence type="predicted"/>
<dbReference type="AlphaFoldDB" id="A0A7D5V982"/>
<dbReference type="EMBL" id="CP058952">
    <property type="protein sequence ID" value="QLI81198.1"/>
    <property type="molecule type" value="Genomic_DNA"/>
</dbReference>
<organism evidence="1 2">
    <name type="scientific">Chitinibacter fontanus</name>
    <dbReference type="NCBI Taxonomy" id="1737446"/>
    <lineage>
        <taxon>Bacteria</taxon>
        <taxon>Pseudomonadati</taxon>
        <taxon>Pseudomonadota</taxon>
        <taxon>Betaproteobacteria</taxon>
        <taxon>Neisseriales</taxon>
        <taxon>Chitinibacteraceae</taxon>
        <taxon>Chitinibacter</taxon>
    </lineage>
</organism>
<protein>
    <submittedName>
        <fullName evidence="1">Uncharacterized protein</fullName>
    </submittedName>
</protein>
<name>A0A7D5V982_9NEIS</name>
<dbReference type="Proteomes" id="UP000510822">
    <property type="component" value="Chromosome"/>
</dbReference>
<evidence type="ECO:0000313" key="1">
    <source>
        <dbReference type="EMBL" id="QLI81198.1"/>
    </source>
</evidence>
<evidence type="ECO:0000313" key="2">
    <source>
        <dbReference type="Proteomes" id="UP000510822"/>
    </source>
</evidence>
<keyword evidence="2" id="KW-1185">Reference proteome</keyword>
<gene>
    <name evidence="1" type="ORF">HZU75_06445</name>
</gene>
<reference evidence="1 2" key="1">
    <citation type="journal article" date="2016" name="Int. J. Syst. Evol. Microbiol.">
        <title>Chitinibacter fontanus sp. nov., isolated from a spring.</title>
        <authorList>
            <person name="Sheu S.Y."/>
            <person name="Li Y.S."/>
            <person name="Young C.C."/>
            <person name="Chen W.M."/>
        </authorList>
    </citation>
    <scope>NUCLEOTIDE SEQUENCE [LARGE SCALE GENOMIC DNA]</scope>
    <source>
        <strain evidence="1 2">STM-7</strain>
    </source>
</reference>